<reference evidence="1" key="1">
    <citation type="submission" date="2023-03" db="EMBL/GenBank/DDBJ databases">
        <title>Massive genome expansion in bonnet fungi (Mycena s.s.) driven by repeated elements and novel gene families across ecological guilds.</title>
        <authorList>
            <consortium name="Lawrence Berkeley National Laboratory"/>
            <person name="Harder C.B."/>
            <person name="Miyauchi S."/>
            <person name="Viragh M."/>
            <person name="Kuo A."/>
            <person name="Thoen E."/>
            <person name="Andreopoulos B."/>
            <person name="Lu D."/>
            <person name="Skrede I."/>
            <person name="Drula E."/>
            <person name="Henrissat B."/>
            <person name="Morin E."/>
            <person name="Kohler A."/>
            <person name="Barry K."/>
            <person name="LaButti K."/>
            <person name="Morin E."/>
            <person name="Salamov A."/>
            <person name="Lipzen A."/>
            <person name="Mereny Z."/>
            <person name="Hegedus B."/>
            <person name="Baldrian P."/>
            <person name="Stursova M."/>
            <person name="Weitz H."/>
            <person name="Taylor A."/>
            <person name="Grigoriev I.V."/>
            <person name="Nagy L.G."/>
            <person name="Martin F."/>
            <person name="Kauserud H."/>
        </authorList>
    </citation>
    <scope>NUCLEOTIDE SEQUENCE</scope>
    <source>
        <strain evidence="1">CBHHK200</strain>
    </source>
</reference>
<dbReference type="AlphaFoldDB" id="A0AAD6WWD1"/>
<organism evidence="1 2">
    <name type="scientific">Mycena alexandri</name>
    <dbReference type="NCBI Taxonomy" id="1745969"/>
    <lineage>
        <taxon>Eukaryota</taxon>
        <taxon>Fungi</taxon>
        <taxon>Dikarya</taxon>
        <taxon>Basidiomycota</taxon>
        <taxon>Agaricomycotina</taxon>
        <taxon>Agaricomycetes</taxon>
        <taxon>Agaricomycetidae</taxon>
        <taxon>Agaricales</taxon>
        <taxon>Marasmiineae</taxon>
        <taxon>Mycenaceae</taxon>
        <taxon>Mycena</taxon>
    </lineage>
</organism>
<keyword evidence="2" id="KW-1185">Reference proteome</keyword>
<proteinExistence type="predicted"/>
<protein>
    <submittedName>
        <fullName evidence="1">Uncharacterized protein</fullName>
    </submittedName>
</protein>
<accession>A0AAD6WWD1</accession>
<evidence type="ECO:0000313" key="2">
    <source>
        <dbReference type="Proteomes" id="UP001218188"/>
    </source>
</evidence>
<comment type="caution">
    <text evidence="1">The sequence shown here is derived from an EMBL/GenBank/DDBJ whole genome shotgun (WGS) entry which is preliminary data.</text>
</comment>
<sequence>MAVALGTESAVTTAAATDKKKALNLTLDTPAGNLVVRMKPQTKFRTAREVMRPHSPHFPDDSDACSDGYREGHRYGSHTLTVTHAATGRRVTDDDTPESMEVEDGDDFLMYREQYGGKPVIHLYSPVEKEATVSLTLTRDRSFVRTHLDGTLTELNTGLDVAYLFWEAHTNHGIPMSPPASLTIAPSDQVERFSRLTCDLSPVDSTLIAVGDLTTYLDKIPLALGLHIEARTSFITSHKHTALRFAPQTTYETAAVLDITPTPDVVTRVFMLFKGVPADALGRWQDAKQKSDDSQRWHSVVGVDVERAADAELFRALEWGGMEVLGGERKEVSLGDAQVSPPFRRLVLPFNAC</sequence>
<evidence type="ECO:0000313" key="1">
    <source>
        <dbReference type="EMBL" id="KAJ7025806.1"/>
    </source>
</evidence>
<dbReference type="Gene3D" id="3.10.20.90">
    <property type="entry name" value="Phosphatidylinositol 3-kinase Catalytic Subunit, Chain A, domain 1"/>
    <property type="match status" value="1"/>
</dbReference>
<name>A0AAD6WWD1_9AGAR</name>
<gene>
    <name evidence="1" type="ORF">C8F04DRAFT_1268793</name>
</gene>
<dbReference type="Proteomes" id="UP001218188">
    <property type="component" value="Unassembled WGS sequence"/>
</dbReference>
<dbReference type="EMBL" id="JARJCM010000148">
    <property type="protein sequence ID" value="KAJ7025806.1"/>
    <property type="molecule type" value="Genomic_DNA"/>
</dbReference>